<reference evidence="1 2" key="1">
    <citation type="submission" date="2016-03" db="EMBL/GenBank/DDBJ databases">
        <title>Comparative genomics of Pseudogymnoascus destructans, the fungus causing white-nose syndrome of bats.</title>
        <authorList>
            <person name="Palmer J.M."/>
            <person name="Drees K.P."/>
            <person name="Foster J.T."/>
            <person name="Lindner D.L."/>
        </authorList>
    </citation>
    <scope>NUCLEOTIDE SEQUENCE [LARGE SCALE GENOMIC DNA]</scope>
    <source>
        <strain evidence="1 2">UAMH 10579</strain>
    </source>
</reference>
<dbReference type="EMBL" id="KV460219">
    <property type="protein sequence ID" value="OBT97880.1"/>
    <property type="molecule type" value="Genomic_DNA"/>
</dbReference>
<accession>A0A1B8GPZ6</accession>
<gene>
    <name evidence="1" type="ORF">VE01_03915</name>
</gene>
<evidence type="ECO:0000313" key="1">
    <source>
        <dbReference type="EMBL" id="OBT97880.1"/>
    </source>
</evidence>
<proteinExistence type="predicted"/>
<evidence type="ECO:0000313" key="2">
    <source>
        <dbReference type="Proteomes" id="UP000091956"/>
    </source>
</evidence>
<dbReference type="GeneID" id="28837301"/>
<dbReference type="AlphaFoldDB" id="A0A1B8GPZ6"/>
<dbReference type="OrthoDB" id="6503935at2759"/>
<sequence>MSSPTPLPDRRRKINFYSNGVLDSSAIETEDGATFFEADGTEVDLNEIDEILSKRVSKWRLAIKFAKLIAKYGKKAWNYIYCVGTSAMRKCGDEYLGCSASGIPPWKCVEGIVCVGAAAKGC</sequence>
<name>A0A1B8GPZ6_9PEZI</name>
<reference evidence="2" key="2">
    <citation type="journal article" date="2018" name="Nat. Commun.">
        <title>Extreme sensitivity to ultraviolet light in the fungal pathogen causing white-nose syndrome of bats.</title>
        <authorList>
            <person name="Palmer J.M."/>
            <person name="Drees K.P."/>
            <person name="Foster J.T."/>
            <person name="Lindner D.L."/>
        </authorList>
    </citation>
    <scope>NUCLEOTIDE SEQUENCE [LARGE SCALE GENOMIC DNA]</scope>
    <source>
        <strain evidence="2">UAMH 10579</strain>
    </source>
</reference>
<keyword evidence="2" id="KW-1185">Reference proteome</keyword>
<dbReference type="RefSeq" id="XP_018131613.1">
    <property type="nucleotide sequence ID" value="XM_018273394.1"/>
</dbReference>
<protein>
    <submittedName>
        <fullName evidence="1">Uncharacterized protein</fullName>
    </submittedName>
</protein>
<organism evidence="1 2">
    <name type="scientific">Pseudogymnoascus verrucosus</name>
    <dbReference type="NCBI Taxonomy" id="342668"/>
    <lineage>
        <taxon>Eukaryota</taxon>
        <taxon>Fungi</taxon>
        <taxon>Dikarya</taxon>
        <taxon>Ascomycota</taxon>
        <taxon>Pezizomycotina</taxon>
        <taxon>Leotiomycetes</taxon>
        <taxon>Thelebolales</taxon>
        <taxon>Thelebolaceae</taxon>
        <taxon>Pseudogymnoascus</taxon>
    </lineage>
</organism>
<dbReference type="Proteomes" id="UP000091956">
    <property type="component" value="Unassembled WGS sequence"/>
</dbReference>